<dbReference type="Gene3D" id="3.40.50.410">
    <property type="entry name" value="von Willebrand factor, type A domain"/>
    <property type="match status" value="1"/>
</dbReference>
<dbReference type="PANTHER" id="PTHR37464">
    <property type="entry name" value="BLL2463 PROTEIN"/>
    <property type="match status" value="1"/>
</dbReference>
<evidence type="ECO:0000313" key="2">
    <source>
        <dbReference type="Proteomes" id="UP000287394"/>
    </source>
</evidence>
<protein>
    <submittedName>
        <fullName evidence="1">Uncharacterized protein</fullName>
    </submittedName>
</protein>
<dbReference type="InterPro" id="IPR036465">
    <property type="entry name" value="vWFA_dom_sf"/>
</dbReference>
<name>A0A402D3L9_9BACT</name>
<dbReference type="Pfam" id="PF13519">
    <property type="entry name" value="VWA_2"/>
    <property type="match status" value="1"/>
</dbReference>
<evidence type="ECO:0000313" key="1">
    <source>
        <dbReference type="EMBL" id="BDI31847.1"/>
    </source>
</evidence>
<organism evidence="1 2">
    <name type="scientific">Capsulimonas corticalis</name>
    <dbReference type="NCBI Taxonomy" id="2219043"/>
    <lineage>
        <taxon>Bacteria</taxon>
        <taxon>Bacillati</taxon>
        <taxon>Armatimonadota</taxon>
        <taxon>Armatimonadia</taxon>
        <taxon>Capsulimonadales</taxon>
        <taxon>Capsulimonadaceae</taxon>
        <taxon>Capsulimonas</taxon>
    </lineage>
</organism>
<keyword evidence="2" id="KW-1185">Reference proteome</keyword>
<dbReference type="KEGG" id="ccot:CCAX7_38980"/>
<dbReference type="PANTHER" id="PTHR37464:SF1">
    <property type="entry name" value="BLL2463 PROTEIN"/>
    <property type="match status" value="1"/>
</dbReference>
<proteinExistence type="predicted"/>
<dbReference type="EMBL" id="AP025739">
    <property type="protein sequence ID" value="BDI31847.1"/>
    <property type="molecule type" value="Genomic_DNA"/>
</dbReference>
<dbReference type="SUPFAM" id="SSF53300">
    <property type="entry name" value="vWA-like"/>
    <property type="match status" value="1"/>
</dbReference>
<dbReference type="InterPro" id="IPR002035">
    <property type="entry name" value="VWF_A"/>
</dbReference>
<dbReference type="Proteomes" id="UP000287394">
    <property type="component" value="Chromosome"/>
</dbReference>
<dbReference type="AlphaFoldDB" id="A0A402D3L9"/>
<sequence length="633" mass="67077">MNLLSALNLLWLIPLCGGIIALWMLRLKRQDVTVSSLYLWRDVLAPTQSNAPLQKLRRHLLLFLQLLAAFLLIFALARPFVYGQAGAGGAIVVIVDSSASMNATDVQPSRLAAAKEAAKNYLDREMRLGDVATVIAATAKPSTSLSFTTDRGRVKQAIDDIAPTDTIADMPGALALAQSLIGNGNGARVKIFSDGAFGPDAQQRLSAITLGGADVSMQTIGAKSADNVAITAMDGRRDPVSGEYEVFVNVENLGGRPHEGTTLTLLRDGRVIDSRSLTFAGGSQSETFTGPDLTQGGLITARLDGLKDDLDRDDTASLALATPRKRRVLLVSSGNLFLERGLNIDPDVVLEEVAPSEFTASGKGGAGYDLVVFDAFLPKGALKPGNYLLFNALGPQSTFTSAGAPSEEATQIIDQDRTHPLMRYVDLSGLALAKSPTLQLALWAESLAETQAGPLVAAGEHDGARVVGVGFDLGDSDWPLRVSFPIFLTNCVNWLTSTGGLGPASPDSIAGTVVSLTTPPGLSSVKITRPDGKSDWVSAPPDGGVALFDQADEVGVYQADAGASYHHPFAVNLLNKYVSTLTPESHPELTRAPSGAPVKPLHLQPVRSEYWTAIAAAALVFLLLEWLVFHRRV</sequence>
<dbReference type="Pfam" id="PF07584">
    <property type="entry name" value="BatA"/>
    <property type="match status" value="1"/>
</dbReference>
<gene>
    <name evidence="1" type="ORF">CCAX7_38980</name>
</gene>
<dbReference type="OrthoDB" id="9780136at2"/>
<reference evidence="1 2" key="1">
    <citation type="journal article" date="2019" name="Int. J. Syst. Evol. Microbiol.">
        <title>Capsulimonas corticalis gen. nov., sp. nov., an aerobic capsulated bacterium, of a novel bacterial order, Capsulimonadales ord. nov., of the class Armatimonadia of the phylum Armatimonadetes.</title>
        <authorList>
            <person name="Li J."/>
            <person name="Kudo C."/>
            <person name="Tonouchi A."/>
        </authorList>
    </citation>
    <scope>NUCLEOTIDE SEQUENCE [LARGE SCALE GENOMIC DNA]</scope>
    <source>
        <strain evidence="1 2">AX-7</strain>
    </source>
</reference>
<accession>A0A402D3L9</accession>
<dbReference type="RefSeq" id="WP_119324121.1">
    <property type="nucleotide sequence ID" value="NZ_AP025739.1"/>
</dbReference>
<dbReference type="InterPro" id="IPR024163">
    <property type="entry name" value="Aerotolerance_reg_N"/>
</dbReference>